<organism evidence="3 5">
    <name type="scientific">Plasmodiophora brassicae</name>
    <name type="common">Clubroot disease agent</name>
    <dbReference type="NCBI Taxonomy" id="37360"/>
    <lineage>
        <taxon>Eukaryota</taxon>
        <taxon>Sar</taxon>
        <taxon>Rhizaria</taxon>
        <taxon>Endomyxa</taxon>
        <taxon>Phytomyxea</taxon>
        <taxon>Plasmodiophorida</taxon>
        <taxon>Plasmodiophoridae</taxon>
        <taxon>Plasmodiophora</taxon>
    </lineage>
</organism>
<feature type="domain" description="Phage tail collar" evidence="2">
    <location>
        <begin position="25"/>
        <end position="80"/>
    </location>
</feature>
<evidence type="ECO:0000313" key="6">
    <source>
        <dbReference type="Proteomes" id="UP000290189"/>
    </source>
</evidence>
<dbReference type="OrthoDB" id="10028987at2759"/>
<dbReference type="Gene3D" id="3.90.1340.10">
    <property type="entry name" value="Phage tail collar domain"/>
    <property type="match status" value="1"/>
</dbReference>
<evidence type="ECO:0000313" key="5">
    <source>
        <dbReference type="Proteomes" id="UP000039324"/>
    </source>
</evidence>
<dbReference type="EMBL" id="CDSF01000078">
    <property type="protein sequence ID" value="CEO97090.1"/>
    <property type="molecule type" value="Genomic_DNA"/>
</dbReference>
<evidence type="ECO:0000259" key="2">
    <source>
        <dbReference type="Pfam" id="PF07484"/>
    </source>
</evidence>
<keyword evidence="5" id="KW-1185">Reference proteome</keyword>
<evidence type="ECO:0000313" key="4">
    <source>
        <dbReference type="EMBL" id="SPR01066.1"/>
    </source>
</evidence>
<gene>
    <name evidence="3" type="ORF">PBRA_005694</name>
    <name evidence="4" type="ORF">PLBR_LOCUS8281</name>
</gene>
<feature type="chain" id="PRO_5033223682" description="Phage tail collar domain-containing protein" evidence="1">
    <location>
        <begin position="20"/>
        <end position="191"/>
    </location>
</feature>
<dbReference type="Proteomes" id="UP000290189">
    <property type="component" value="Unassembled WGS sequence"/>
</dbReference>
<dbReference type="EMBL" id="OVEO01000016">
    <property type="protein sequence ID" value="SPR01066.1"/>
    <property type="molecule type" value="Genomic_DNA"/>
</dbReference>
<dbReference type="Pfam" id="PF07484">
    <property type="entry name" value="Collar"/>
    <property type="match status" value="1"/>
</dbReference>
<dbReference type="InterPro" id="IPR037053">
    <property type="entry name" value="Phage_tail_collar_dom_sf"/>
</dbReference>
<evidence type="ECO:0000256" key="1">
    <source>
        <dbReference type="SAM" id="SignalP"/>
    </source>
</evidence>
<evidence type="ECO:0000313" key="3">
    <source>
        <dbReference type="EMBL" id="CEO97090.1"/>
    </source>
</evidence>
<proteinExistence type="predicted"/>
<dbReference type="InterPro" id="IPR011083">
    <property type="entry name" value="Phage_tail_collar_dom"/>
</dbReference>
<geneLocation type="mitochondrion" evidence="4"/>
<dbReference type="SUPFAM" id="SSF88874">
    <property type="entry name" value="Receptor-binding domain of short tail fibre protein gp12"/>
    <property type="match status" value="1"/>
</dbReference>
<keyword evidence="4" id="KW-0496">Mitochondrion</keyword>
<reference evidence="3 5" key="1">
    <citation type="submission" date="2015-02" db="EMBL/GenBank/DDBJ databases">
        <authorList>
            <person name="Chooi Y.-H."/>
        </authorList>
    </citation>
    <scope>NUCLEOTIDE SEQUENCE [LARGE SCALE GENOMIC DNA]</scope>
    <source>
        <strain evidence="3">E3</strain>
    </source>
</reference>
<dbReference type="AlphaFoldDB" id="A0A0G4IPE7"/>
<dbReference type="Proteomes" id="UP000039324">
    <property type="component" value="Unassembled WGS sequence"/>
</dbReference>
<sequence length="191" mass="19699">MVVATTLLVVLVAVAAGQTADPFLGQITPFPYTFCPTGWHACDGTLLSISQNTALFSLLGTFYGGDGRSTFALPDLRGRFSLEAGQGPGTSLYDIGQAGGASTVTLTSTQMPSHSHALLTVPTCAVSNAGSSSRLLAEMAQEPLYATSTADRTLAPNSIATTGASQPHENMPPYLAVTICIATQGIFPSRS</sequence>
<name>A0A0G4IPE7_PLABS</name>
<protein>
    <recommendedName>
        <fullName evidence="2">Phage tail collar domain-containing protein</fullName>
    </recommendedName>
</protein>
<feature type="signal peptide" evidence="1">
    <location>
        <begin position="1"/>
        <end position="19"/>
    </location>
</feature>
<keyword evidence="1" id="KW-0732">Signal</keyword>
<accession>A0A0G4IPE7</accession>
<reference evidence="4 6" key="2">
    <citation type="submission" date="2018-03" db="EMBL/GenBank/DDBJ databases">
        <authorList>
            <person name="Fogelqvist J."/>
        </authorList>
    </citation>
    <scope>NUCLEOTIDE SEQUENCE [LARGE SCALE GENOMIC DNA]</scope>
</reference>